<keyword evidence="2" id="KW-1185">Reference proteome</keyword>
<accession>A0ACD3BBK9</accession>
<protein>
    <submittedName>
        <fullName evidence="1">Uncharacterized protein</fullName>
    </submittedName>
</protein>
<evidence type="ECO:0000313" key="1">
    <source>
        <dbReference type="EMBL" id="TFK74377.1"/>
    </source>
</evidence>
<name>A0ACD3BBK9_9AGAR</name>
<sequence>MLPWLLVATLPLTVLADVDKTHGVAPGLLSRYAPTGDKWTCLDGIQVIPWRFVNDDSCDCSDGSDEPGTGACPNTTFYCKNEGHIGASISSSRVRDGLCEPQCCDGTDERPGVCKNTCAEVGALYRKKRDEENKIRKTGSKIRTTYIAFAQKEKKRLEALIESTTQEIEVKEKEVSRLKDIADRLESLSEAALNYKKESQLYISLLDYSDTLRALQNEHKKQLEKQKALGDILDALRTGYNPNYQDMAVLEAVRGWEQIAGLPHINDVGKEDSTTEGENGEEGEAENAEDDELTPEEIETSVNRLLRVDHESLLIAHDEHINAQMDDASHMSSVLPKYEELKDTFVSWMQTLGLVHRDVDPAGETSRARQEFHDAENSLKRAQEDKKSAEKDLKELFDPRHFGSRGQWKKLDGLCLQKEHGDYTYELCFFQEAKQIPKSGSTFSLGKFASWKPSSEADQPDFYETQIYNRGARCWNGPERNVILLLSCGTENALLTVTELEKCEYQFTATTPALCLPLKDSNDNRDREEL</sequence>
<reference evidence="1 2" key="1">
    <citation type="journal article" date="2019" name="Nat. Ecol. Evol.">
        <title>Megaphylogeny resolves global patterns of mushroom evolution.</title>
        <authorList>
            <person name="Varga T."/>
            <person name="Krizsan K."/>
            <person name="Foldi C."/>
            <person name="Dima B."/>
            <person name="Sanchez-Garcia M."/>
            <person name="Sanchez-Ramirez S."/>
            <person name="Szollosi G.J."/>
            <person name="Szarkandi J.G."/>
            <person name="Papp V."/>
            <person name="Albert L."/>
            <person name="Andreopoulos W."/>
            <person name="Angelini C."/>
            <person name="Antonin V."/>
            <person name="Barry K.W."/>
            <person name="Bougher N.L."/>
            <person name="Buchanan P."/>
            <person name="Buyck B."/>
            <person name="Bense V."/>
            <person name="Catcheside P."/>
            <person name="Chovatia M."/>
            <person name="Cooper J."/>
            <person name="Damon W."/>
            <person name="Desjardin D."/>
            <person name="Finy P."/>
            <person name="Geml J."/>
            <person name="Haridas S."/>
            <person name="Hughes K."/>
            <person name="Justo A."/>
            <person name="Karasinski D."/>
            <person name="Kautmanova I."/>
            <person name="Kiss B."/>
            <person name="Kocsube S."/>
            <person name="Kotiranta H."/>
            <person name="LaButti K.M."/>
            <person name="Lechner B.E."/>
            <person name="Liimatainen K."/>
            <person name="Lipzen A."/>
            <person name="Lukacs Z."/>
            <person name="Mihaltcheva S."/>
            <person name="Morgado L.N."/>
            <person name="Niskanen T."/>
            <person name="Noordeloos M.E."/>
            <person name="Ohm R.A."/>
            <person name="Ortiz-Santana B."/>
            <person name="Ovrebo C."/>
            <person name="Racz N."/>
            <person name="Riley R."/>
            <person name="Savchenko A."/>
            <person name="Shiryaev A."/>
            <person name="Soop K."/>
            <person name="Spirin V."/>
            <person name="Szebenyi C."/>
            <person name="Tomsovsky M."/>
            <person name="Tulloss R.E."/>
            <person name="Uehling J."/>
            <person name="Grigoriev I.V."/>
            <person name="Vagvolgyi C."/>
            <person name="Papp T."/>
            <person name="Martin F.M."/>
            <person name="Miettinen O."/>
            <person name="Hibbett D.S."/>
            <person name="Nagy L.G."/>
        </authorList>
    </citation>
    <scope>NUCLEOTIDE SEQUENCE [LARGE SCALE GENOMIC DNA]</scope>
    <source>
        <strain evidence="1 2">NL-1719</strain>
    </source>
</reference>
<proteinExistence type="predicted"/>
<evidence type="ECO:0000313" key="2">
    <source>
        <dbReference type="Proteomes" id="UP000308600"/>
    </source>
</evidence>
<gene>
    <name evidence="1" type="ORF">BDN72DRAFT_812753</name>
</gene>
<organism evidence="1 2">
    <name type="scientific">Pluteus cervinus</name>
    <dbReference type="NCBI Taxonomy" id="181527"/>
    <lineage>
        <taxon>Eukaryota</taxon>
        <taxon>Fungi</taxon>
        <taxon>Dikarya</taxon>
        <taxon>Basidiomycota</taxon>
        <taxon>Agaricomycotina</taxon>
        <taxon>Agaricomycetes</taxon>
        <taxon>Agaricomycetidae</taxon>
        <taxon>Agaricales</taxon>
        <taxon>Pluteineae</taxon>
        <taxon>Pluteaceae</taxon>
        <taxon>Pluteus</taxon>
    </lineage>
</organism>
<dbReference type="Proteomes" id="UP000308600">
    <property type="component" value="Unassembled WGS sequence"/>
</dbReference>
<dbReference type="EMBL" id="ML208268">
    <property type="protein sequence ID" value="TFK74377.1"/>
    <property type="molecule type" value="Genomic_DNA"/>
</dbReference>